<reference evidence="2 3" key="1">
    <citation type="submission" date="2014-06" db="EMBL/GenBank/DDBJ databases">
        <title>Draft genome sequence of Bacillus manliponensis JCM 15802 (MCCC 1A00708).</title>
        <authorList>
            <person name="Lai Q."/>
            <person name="Liu Y."/>
            <person name="Shao Z."/>
        </authorList>
    </citation>
    <scope>NUCLEOTIDE SEQUENCE [LARGE SCALE GENOMIC DNA]</scope>
    <source>
        <strain evidence="2 3">JCM 15802</strain>
    </source>
</reference>
<dbReference type="InterPro" id="IPR055338">
    <property type="entry name" value="YqfX-like"/>
</dbReference>
<accession>A0A073KCM7</accession>
<keyword evidence="1" id="KW-0812">Transmembrane</keyword>
<organism evidence="2 3">
    <name type="scientific">Bacillus manliponensis</name>
    <dbReference type="NCBI Taxonomy" id="574376"/>
    <lineage>
        <taxon>Bacteria</taxon>
        <taxon>Bacillati</taxon>
        <taxon>Bacillota</taxon>
        <taxon>Bacilli</taxon>
        <taxon>Bacillales</taxon>
        <taxon>Bacillaceae</taxon>
        <taxon>Bacillus</taxon>
        <taxon>Bacillus cereus group</taxon>
    </lineage>
</organism>
<keyword evidence="1" id="KW-0472">Membrane</keyword>
<feature type="transmembrane region" description="Helical" evidence="1">
    <location>
        <begin position="53"/>
        <end position="86"/>
    </location>
</feature>
<dbReference type="EMBL" id="JOTN01000005">
    <property type="protein sequence ID" value="KEK20043.1"/>
    <property type="molecule type" value="Genomic_DNA"/>
</dbReference>
<gene>
    <name evidence="2" type="ORF">BAMA_20015</name>
</gene>
<evidence type="ECO:0000313" key="2">
    <source>
        <dbReference type="EMBL" id="KEK20043.1"/>
    </source>
</evidence>
<dbReference type="OrthoDB" id="2872788at2"/>
<dbReference type="PANTHER" id="PTHR40040">
    <property type="entry name" value="SMALL HYDROPHOBIC PROTEIN-RELATED"/>
    <property type="match status" value="1"/>
</dbReference>
<dbReference type="STRING" id="574376.BAMA_20015"/>
<keyword evidence="3" id="KW-1185">Reference proteome</keyword>
<keyword evidence="1" id="KW-1133">Transmembrane helix</keyword>
<dbReference type="RefSeq" id="WP_034638351.1">
    <property type="nucleotide sequence ID" value="NZ_CBCSJC010000007.1"/>
</dbReference>
<dbReference type="AlphaFoldDB" id="A0A073KCM7"/>
<comment type="caution">
    <text evidence="2">The sequence shown here is derived from an EMBL/GenBank/DDBJ whole genome shotgun (WGS) entry which is preliminary data.</text>
</comment>
<sequence>MSKKYKQHKKTNQHKNIHDEEYAAEIYAQRLPTKRRRDLLAQEENSRSSTGTIIGYLALFLALFSIAFYPLTFGITSVILGLIAVFLGAKTLGYTAIGFGAFSVLFTIFYPLAVGAL</sequence>
<evidence type="ECO:0000313" key="3">
    <source>
        <dbReference type="Proteomes" id="UP000027822"/>
    </source>
</evidence>
<name>A0A073KCM7_9BACI</name>
<dbReference type="Proteomes" id="UP000027822">
    <property type="component" value="Unassembled WGS sequence"/>
</dbReference>
<dbReference type="PANTHER" id="PTHR40040:SF1">
    <property type="entry name" value="MEMBRANE PROTEIN"/>
    <property type="match status" value="1"/>
</dbReference>
<proteinExistence type="predicted"/>
<feature type="transmembrane region" description="Helical" evidence="1">
    <location>
        <begin position="92"/>
        <end position="113"/>
    </location>
</feature>
<protein>
    <submittedName>
        <fullName evidence="2">Permease</fullName>
    </submittedName>
</protein>
<evidence type="ECO:0000256" key="1">
    <source>
        <dbReference type="SAM" id="Phobius"/>
    </source>
</evidence>